<sequence length="128" mass="13697">MATSAAFSSSLAVRSAVGTALAAVIAARGVRRRSLDASGGVAGFVVTAVHIACGYRYGAMLLAFFFTSSKITKIGEDRKRRIEEGFKEGGQRNWSGKPDISKIGRLLGKFIVFGKQLIPLEIYSPHCT</sequence>
<keyword evidence="5 6" id="KW-0472">Membrane</keyword>
<evidence type="ECO:0000256" key="4">
    <source>
        <dbReference type="ARBA" id="ARBA00022989"/>
    </source>
</evidence>
<dbReference type="InterPro" id="IPR002794">
    <property type="entry name" value="DUF92_TMEM19"/>
</dbReference>
<evidence type="ECO:0000256" key="3">
    <source>
        <dbReference type="ARBA" id="ARBA00022692"/>
    </source>
</evidence>
<evidence type="ECO:0000313" key="7">
    <source>
        <dbReference type="EMBL" id="JAD65664.1"/>
    </source>
</evidence>
<keyword evidence="4 6" id="KW-1133">Transmembrane helix</keyword>
<keyword evidence="3 6" id="KW-0812">Transmembrane</keyword>
<dbReference type="PANTHER" id="PTHR13353:SF14">
    <property type="entry name" value="PROTEIN PGR"/>
    <property type="match status" value="1"/>
</dbReference>
<protein>
    <submittedName>
        <fullName evidence="7">Uncharacterized protein</fullName>
    </submittedName>
</protein>
<evidence type="ECO:0000256" key="5">
    <source>
        <dbReference type="ARBA" id="ARBA00023136"/>
    </source>
</evidence>
<comment type="similarity">
    <text evidence="2">Belongs to the TMEM19 family.</text>
</comment>
<evidence type="ECO:0000256" key="6">
    <source>
        <dbReference type="SAM" id="Phobius"/>
    </source>
</evidence>
<dbReference type="PANTHER" id="PTHR13353">
    <property type="entry name" value="TRANSMEMBRANE PROTEIN 19"/>
    <property type="match status" value="1"/>
</dbReference>
<reference evidence="7" key="1">
    <citation type="submission" date="2014-09" db="EMBL/GenBank/DDBJ databases">
        <authorList>
            <person name="Magalhaes I.L.F."/>
            <person name="Oliveira U."/>
            <person name="Santos F.R."/>
            <person name="Vidigal T.H.D.A."/>
            <person name="Brescovit A.D."/>
            <person name="Santos A.J."/>
        </authorList>
    </citation>
    <scope>NUCLEOTIDE SEQUENCE</scope>
    <source>
        <tissue evidence="7">Shoot tissue taken approximately 20 cm above the soil surface</tissue>
    </source>
</reference>
<proteinExistence type="inferred from homology"/>
<reference evidence="7" key="2">
    <citation type="journal article" date="2015" name="Data Brief">
        <title>Shoot transcriptome of the giant reed, Arundo donax.</title>
        <authorList>
            <person name="Barrero R.A."/>
            <person name="Guerrero F.D."/>
            <person name="Moolhuijzen P."/>
            <person name="Goolsby J.A."/>
            <person name="Tidwell J."/>
            <person name="Bellgard S.E."/>
            <person name="Bellgard M.I."/>
        </authorList>
    </citation>
    <scope>NUCLEOTIDE SEQUENCE</scope>
    <source>
        <tissue evidence="7">Shoot tissue taken approximately 20 cm above the soil surface</tissue>
    </source>
</reference>
<dbReference type="GO" id="GO:0016020">
    <property type="term" value="C:membrane"/>
    <property type="evidence" value="ECO:0007669"/>
    <property type="project" value="UniProtKB-SubCell"/>
</dbReference>
<name>A0A0A9BP18_ARUDO</name>
<evidence type="ECO:0000256" key="2">
    <source>
        <dbReference type="ARBA" id="ARBA00009012"/>
    </source>
</evidence>
<dbReference type="Pfam" id="PF01940">
    <property type="entry name" value="DUF92"/>
    <property type="match status" value="1"/>
</dbReference>
<dbReference type="AlphaFoldDB" id="A0A0A9BP18"/>
<evidence type="ECO:0000256" key="1">
    <source>
        <dbReference type="ARBA" id="ARBA00004141"/>
    </source>
</evidence>
<accession>A0A0A9BP18</accession>
<organism evidence="7">
    <name type="scientific">Arundo donax</name>
    <name type="common">Giant reed</name>
    <name type="synonym">Donax arundinaceus</name>
    <dbReference type="NCBI Taxonomy" id="35708"/>
    <lineage>
        <taxon>Eukaryota</taxon>
        <taxon>Viridiplantae</taxon>
        <taxon>Streptophyta</taxon>
        <taxon>Embryophyta</taxon>
        <taxon>Tracheophyta</taxon>
        <taxon>Spermatophyta</taxon>
        <taxon>Magnoliopsida</taxon>
        <taxon>Liliopsida</taxon>
        <taxon>Poales</taxon>
        <taxon>Poaceae</taxon>
        <taxon>PACMAD clade</taxon>
        <taxon>Arundinoideae</taxon>
        <taxon>Arundineae</taxon>
        <taxon>Arundo</taxon>
    </lineage>
</organism>
<comment type="subcellular location">
    <subcellularLocation>
        <location evidence="1">Membrane</location>
        <topology evidence="1">Multi-pass membrane protein</topology>
    </subcellularLocation>
</comment>
<dbReference type="EMBL" id="GBRH01232231">
    <property type="protein sequence ID" value="JAD65664.1"/>
    <property type="molecule type" value="Transcribed_RNA"/>
</dbReference>
<feature type="transmembrane region" description="Helical" evidence="6">
    <location>
        <begin position="41"/>
        <end position="66"/>
    </location>
</feature>